<comment type="caution">
    <text evidence="3">The sequence shown here is derived from an EMBL/GenBank/DDBJ whole genome shotgun (WGS) entry which is preliminary data.</text>
</comment>
<reference evidence="4" key="1">
    <citation type="journal article" date="2019" name="Int. J. Syst. Evol. Microbiol.">
        <title>The Global Catalogue of Microorganisms (GCM) 10K type strain sequencing project: providing services to taxonomists for standard genome sequencing and annotation.</title>
        <authorList>
            <consortium name="The Broad Institute Genomics Platform"/>
            <consortium name="The Broad Institute Genome Sequencing Center for Infectious Disease"/>
            <person name="Wu L."/>
            <person name="Ma J."/>
        </authorList>
    </citation>
    <scope>NUCLEOTIDE SEQUENCE [LARGE SCALE GENOMIC DNA]</scope>
    <source>
        <strain evidence="4">JCM 17688</strain>
    </source>
</reference>
<dbReference type="Proteomes" id="UP001500635">
    <property type="component" value="Unassembled WGS sequence"/>
</dbReference>
<dbReference type="InterPro" id="IPR036761">
    <property type="entry name" value="TTHA0802/YceI-like_sf"/>
</dbReference>
<dbReference type="PANTHER" id="PTHR34406:SF1">
    <property type="entry name" value="PROTEIN YCEI"/>
    <property type="match status" value="1"/>
</dbReference>
<dbReference type="Gene3D" id="2.40.128.110">
    <property type="entry name" value="Lipid/polyisoprenoid-binding, YceI-like"/>
    <property type="match status" value="1"/>
</dbReference>
<gene>
    <name evidence="3" type="ORF">GCM10023147_47150</name>
</gene>
<proteinExistence type="inferred from homology"/>
<keyword evidence="4" id="KW-1185">Reference proteome</keyword>
<evidence type="ECO:0000256" key="1">
    <source>
        <dbReference type="ARBA" id="ARBA00008812"/>
    </source>
</evidence>
<protein>
    <submittedName>
        <fullName evidence="3">YceI family protein</fullName>
    </submittedName>
</protein>
<accession>A0ABP8KDX2</accession>
<feature type="domain" description="Lipid/polyisoprenoid-binding YceI-like" evidence="2">
    <location>
        <begin position="97"/>
        <end position="265"/>
    </location>
</feature>
<organism evidence="3 4">
    <name type="scientific">Tsukamurella soli</name>
    <dbReference type="NCBI Taxonomy" id="644556"/>
    <lineage>
        <taxon>Bacteria</taxon>
        <taxon>Bacillati</taxon>
        <taxon>Actinomycetota</taxon>
        <taxon>Actinomycetes</taxon>
        <taxon>Mycobacteriales</taxon>
        <taxon>Tsukamurellaceae</taxon>
        <taxon>Tsukamurella</taxon>
    </lineage>
</organism>
<dbReference type="RefSeq" id="WP_345000811.1">
    <property type="nucleotide sequence ID" value="NZ_BAABFR010000125.1"/>
</dbReference>
<dbReference type="SUPFAM" id="SSF101874">
    <property type="entry name" value="YceI-like"/>
    <property type="match status" value="1"/>
</dbReference>
<comment type="similarity">
    <text evidence="1">Belongs to the UPF0312 family.</text>
</comment>
<dbReference type="Pfam" id="PF04264">
    <property type="entry name" value="YceI"/>
    <property type="match status" value="1"/>
</dbReference>
<dbReference type="EMBL" id="BAABFR010000125">
    <property type="protein sequence ID" value="GAA4404566.1"/>
    <property type="molecule type" value="Genomic_DNA"/>
</dbReference>
<sequence length="273" mass="28506">MSGGLALKITTASGIGYGGAVVTVMSMAGEQVGRLESDGDGIAKVDSLAPGTYTAVITAPGFEPQARVALVTAGGTARLGAIALVRSGAAPVPSAGDWQIDPVHSTLEISVKHLGISSVKGRFHDFSGTIHVADPVEVSKVDVEIKVASLDTDNKMRDGHLMSDGFFDVEAHPIAYYRSIAVAGPIDEVWTVRGRLELRGAEVPADLTMTYLGETPDPWGGTRIGFRASTELKRGDFGMTFNEKLISGVAQIGSTAHLDMEIQAVRADSVAAT</sequence>
<dbReference type="PANTHER" id="PTHR34406">
    <property type="entry name" value="PROTEIN YCEI"/>
    <property type="match status" value="1"/>
</dbReference>
<name>A0ABP8KDX2_9ACTN</name>
<evidence type="ECO:0000313" key="4">
    <source>
        <dbReference type="Proteomes" id="UP001500635"/>
    </source>
</evidence>
<evidence type="ECO:0000259" key="2">
    <source>
        <dbReference type="SMART" id="SM00867"/>
    </source>
</evidence>
<dbReference type="SUPFAM" id="SSF49478">
    <property type="entry name" value="Cna protein B-type domain"/>
    <property type="match status" value="1"/>
</dbReference>
<dbReference type="InterPro" id="IPR007372">
    <property type="entry name" value="Lipid/polyisoprenoid-bd_YceI"/>
</dbReference>
<dbReference type="Pfam" id="PF13620">
    <property type="entry name" value="CarboxypepD_reg"/>
    <property type="match status" value="1"/>
</dbReference>
<dbReference type="Gene3D" id="2.60.40.1120">
    <property type="entry name" value="Carboxypeptidase-like, regulatory domain"/>
    <property type="match status" value="1"/>
</dbReference>
<evidence type="ECO:0000313" key="3">
    <source>
        <dbReference type="EMBL" id="GAA4404566.1"/>
    </source>
</evidence>
<dbReference type="SMART" id="SM00867">
    <property type="entry name" value="YceI"/>
    <property type="match status" value="1"/>
</dbReference>